<name>A0A6J4HM20_9PROT</name>
<keyword evidence="2" id="KW-0456">Lyase</keyword>
<dbReference type="EMBL" id="CADCTD010000019">
    <property type="protein sequence ID" value="CAA9225003.1"/>
    <property type="molecule type" value="Genomic_DNA"/>
</dbReference>
<feature type="compositionally biased region" description="Basic and acidic residues" evidence="1">
    <location>
        <begin position="1"/>
        <end position="11"/>
    </location>
</feature>
<dbReference type="EC" id="4.4.1.5" evidence="2"/>
<sequence length="129" mass="14402">EQIPAHHDPGRRPRPKRAVLHRAARDEGAAPPRRAGWQVHPGLSRLWRGQCRGAGRDRAHLQLRHGEVRAGQCLRPSRGRRAGCGGDLRKGAHGRRQGDARGRAGEVRHHDHRLRRGSGRLQDRADPAL</sequence>
<protein>
    <submittedName>
        <fullName evidence="2">Lactoylglutathione lyase</fullName>
        <ecNumber evidence="2">4.4.1.5</ecNumber>
    </submittedName>
</protein>
<evidence type="ECO:0000313" key="2">
    <source>
        <dbReference type="EMBL" id="CAA9225003.1"/>
    </source>
</evidence>
<dbReference type="AlphaFoldDB" id="A0A6J4HM20"/>
<feature type="non-terminal residue" evidence="2">
    <location>
        <position position="129"/>
    </location>
</feature>
<feature type="compositionally biased region" description="Basic and acidic residues" evidence="1">
    <location>
        <begin position="96"/>
        <end position="109"/>
    </location>
</feature>
<feature type="region of interest" description="Disordered" evidence="1">
    <location>
        <begin position="1"/>
        <end position="37"/>
    </location>
</feature>
<feature type="compositionally biased region" description="Basic residues" evidence="1">
    <location>
        <begin position="12"/>
        <end position="22"/>
    </location>
</feature>
<feature type="region of interest" description="Disordered" evidence="1">
    <location>
        <begin position="77"/>
        <end position="129"/>
    </location>
</feature>
<dbReference type="GO" id="GO:0004462">
    <property type="term" value="F:lactoylglutathione lyase activity"/>
    <property type="evidence" value="ECO:0007669"/>
    <property type="project" value="UniProtKB-EC"/>
</dbReference>
<gene>
    <name evidence="2" type="ORF">AVDCRST_MAG27-560</name>
</gene>
<accession>A0A6J4HM20</accession>
<organism evidence="2">
    <name type="scientific">uncultured Craurococcus sp</name>
    <dbReference type="NCBI Taxonomy" id="1135998"/>
    <lineage>
        <taxon>Bacteria</taxon>
        <taxon>Pseudomonadati</taxon>
        <taxon>Pseudomonadota</taxon>
        <taxon>Alphaproteobacteria</taxon>
        <taxon>Acetobacterales</taxon>
        <taxon>Acetobacteraceae</taxon>
        <taxon>Craurococcus</taxon>
        <taxon>environmental samples</taxon>
    </lineage>
</organism>
<feature type="non-terminal residue" evidence="2">
    <location>
        <position position="1"/>
    </location>
</feature>
<proteinExistence type="predicted"/>
<reference evidence="2" key="1">
    <citation type="submission" date="2020-02" db="EMBL/GenBank/DDBJ databases">
        <authorList>
            <person name="Meier V. D."/>
        </authorList>
    </citation>
    <scope>NUCLEOTIDE SEQUENCE</scope>
    <source>
        <strain evidence="2">AVDCRST_MAG27</strain>
    </source>
</reference>
<evidence type="ECO:0000256" key="1">
    <source>
        <dbReference type="SAM" id="MobiDB-lite"/>
    </source>
</evidence>